<dbReference type="InterPro" id="IPR021335">
    <property type="entry name" value="DUF2948"/>
</dbReference>
<dbReference type="EMBL" id="CP018221">
    <property type="protein sequence ID" value="API59956.1"/>
    <property type="molecule type" value="Genomic_DNA"/>
</dbReference>
<dbReference type="Pfam" id="PF11164">
    <property type="entry name" value="DUF2948"/>
    <property type="match status" value="1"/>
</dbReference>
<proteinExistence type="predicted"/>
<organism evidence="1 2">
    <name type="scientific">Tardibacter chloracetimidivorans</name>
    <dbReference type="NCBI Taxonomy" id="1921510"/>
    <lineage>
        <taxon>Bacteria</taxon>
        <taxon>Pseudomonadati</taxon>
        <taxon>Pseudomonadota</taxon>
        <taxon>Alphaproteobacteria</taxon>
        <taxon>Sphingomonadales</taxon>
        <taxon>Sphingomonadaceae</taxon>
        <taxon>Tardibacter</taxon>
    </lineage>
</organism>
<sequence>MTRLWAQDQDDAAVVSALMQDACVRPDEIAYDRAHRRFVILASRFCWEEKDAQRVRAALRIESVTGAQRRNWPEGSELPLELLALSVEPGEISLHFAAGAEIRVEIECVDLILEDLGPPHPALTRPQHRE</sequence>
<evidence type="ECO:0000313" key="1">
    <source>
        <dbReference type="EMBL" id="API59956.1"/>
    </source>
</evidence>
<keyword evidence="2" id="KW-1185">Reference proteome</keyword>
<evidence type="ECO:0000313" key="2">
    <source>
        <dbReference type="Proteomes" id="UP000182063"/>
    </source>
</evidence>
<reference evidence="2" key="1">
    <citation type="submission" date="2016-11" db="EMBL/GenBank/DDBJ databases">
        <title>Complete Genome Sequence of alachlor-degrading Sphingomonas sp. strain JJ-A5.</title>
        <authorList>
            <person name="Lee H."/>
            <person name="Ka J.-O."/>
        </authorList>
    </citation>
    <scope>NUCLEOTIDE SEQUENCE [LARGE SCALE GENOMIC DNA]</scope>
    <source>
        <strain evidence="2">JJ-A5</strain>
    </source>
</reference>
<protein>
    <recommendedName>
        <fullName evidence="3">DUF2948 domain-containing protein</fullName>
    </recommendedName>
</protein>
<name>A0A1L3ZWE6_9SPHN</name>
<dbReference type="OrthoDB" id="7594874at2"/>
<dbReference type="KEGG" id="sphj:BSL82_12090"/>
<dbReference type="RefSeq" id="WP_072597744.1">
    <property type="nucleotide sequence ID" value="NZ_CP018221.1"/>
</dbReference>
<dbReference type="STRING" id="1921510.BSL82_12090"/>
<accession>A0A1L3ZWE6</accession>
<dbReference type="Proteomes" id="UP000182063">
    <property type="component" value="Chromosome"/>
</dbReference>
<gene>
    <name evidence="1" type="ORF">BSL82_12090</name>
</gene>
<evidence type="ECO:0008006" key="3">
    <source>
        <dbReference type="Google" id="ProtNLM"/>
    </source>
</evidence>
<dbReference type="AlphaFoldDB" id="A0A1L3ZWE6"/>